<dbReference type="AlphaFoldDB" id="A0A6I4IYU0"/>
<dbReference type="EMBL" id="WQMS01000006">
    <property type="protein sequence ID" value="MVO77068.1"/>
    <property type="molecule type" value="Genomic_DNA"/>
</dbReference>
<feature type="transmembrane region" description="Helical" evidence="1">
    <location>
        <begin position="279"/>
        <end position="297"/>
    </location>
</feature>
<feature type="transmembrane region" description="Helical" evidence="1">
    <location>
        <begin position="362"/>
        <end position="384"/>
    </location>
</feature>
<feature type="transmembrane region" description="Helical" evidence="1">
    <location>
        <begin position="334"/>
        <end position="353"/>
    </location>
</feature>
<accession>A0A6I4IYU0</accession>
<proteinExistence type="predicted"/>
<reference evidence="2 3" key="1">
    <citation type="submission" date="2019-12" db="EMBL/GenBank/DDBJ databases">
        <authorList>
            <person name="Huq M.A."/>
        </authorList>
    </citation>
    <scope>NUCLEOTIDE SEQUENCE [LARGE SCALE GENOMIC DNA]</scope>
    <source>
        <strain evidence="2 3">MAH-20</strain>
    </source>
</reference>
<comment type="caution">
    <text evidence="2">The sequence shown here is derived from an EMBL/GenBank/DDBJ whole genome shotgun (WGS) entry which is preliminary data.</text>
</comment>
<keyword evidence="1" id="KW-1133">Transmembrane helix</keyword>
<feature type="transmembrane region" description="Helical" evidence="1">
    <location>
        <begin position="216"/>
        <end position="235"/>
    </location>
</feature>
<dbReference type="Proteomes" id="UP000441389">
    <property type="component" value="Unassembled WGS sequence"/>
</dbReference>
<feature type="transmembrane region" description="Helical" evidence="1">
    <location>
        <begin position="178"/>
        <end position="204"/>
    </location>
</feature>
<feature type="transmembrane region" description="Helical" evidence="1">
    <location>
        <begin position="131"/>
        <end position="151"/>
    </location>
</feature>
<name>A0A6I4IYU0_9SPHN</name>
<feature type="transmembrane region" description="Helical" evidence="1">
    <location>
        <begin position="102"/>
        <end position="124"/>
    </location>
</feature>
<protein>
    <recommendedName>
        <fullName evidence="4">AcrB/AcrD/AcrF family protein</fullName>
    </recommendedName>
</protein>
<sequence>MTPARPAPTLSLALVLTVLMTAWWAALGRADLAALRLPEPDDMMRLAQIRDWIDGQAFGDLTQARLGPPGGTAMHWSRLPDLVPALVIRLLSPLMGSARAEIAAVIFWPELLFFFHLLLSGALAKRHGAEGAALPAIALAALAFPAVALFMPGRIDHHGLQLVLVEAMALALLDRRTFLAGAVAGASLLIGVETAPVIVAAMLWLAAMWAGERRPVGGFGLGLVTAAITGLALLRPDVWPADRCDGFTRPLFAAMLIAGAGWLLLAASGKHPQERRWRLGAAAAVAVLAAAALWLVAPACIGHPYSATDPLIARIWPDHAGEYGGLLRQPIGRAVAFLGLPLIALAAAILFVARDRDRRTNWLLLAAMIAVAVATMLVQLRGAWFAAALAAPVLGQWVDRAGRHGLALLTAVWLLSAGLVWQTLGTVLDARPDPAAAGCTSRETLAGLERLDVGTFAAPMELSAYLLGGTGHRSLGGPYHRDVDGNRALAEFFLSTPDEARYQASLWTIDYVALCPTPTGGLPPALLRQGGLAAHLLNGAVPEWLEPVSLIGSDLLVWRVRGIAAPGARP</sequence>
<evidence type="ECO:0000313" key="2">
    <source>
        <dbReference type="EMBL" id="MVO77068.1"/>
    </source>
</evidence>
<dbReference type="RefSeq" id="WP_157026057.1">
    <property type="nucleotide sequence ID" value="NZ_WQMS01000006.1"/>
</dbReference>
<keyword evidence="3" id="KW-1185">Reference proteome</keyword>
<evidence type="ECO:0008006" key="4">
    <source>
        <dbReference type="Google" id="ProtNLM"/>
    </source>
</evidence>
<keyword evidence="1" id="KW-0472">Membrane</keyword>
<evidence type="ECO:0000256" key="1">
    <source>
        <dbReference type="SAM" id="Phobius"/>
    </source>
</evidence>
<feature type="transmembrane region" description="Helical" evidence="1">
    <location>
        <begin position="247"/>
        <end position="267"/>
    </location>
</feature>
<keyword evidence="1" id="KW-0812">Transmembrane</keyword>
<gene>
    <name evidence="2" type="ORF">GON01_03830</name>
</gene>
<organism evidence="2 3">
    <name type="scientific">Sphingomonas horti</name>
    <dbReference type="NCBI Taxonomy" id="2682842"/>
    <lineage>
        <taxon>Bacteria</taxon>
        <taxon>Pseudomonadati</taxon>
        <taxon>Pseudomonadota</taxon>
        <taxon>Alphaproteobacteria</taxon>
        <taxon>Sphingomonadales</taxon>
        <taxon>Sphingomonadaceae</taxon>
        <taxon>Sphingomonas</taxon>
    </lineage>
</organism>
<evidence type="ECO:0000313" key="3">
    <source>
        <dbReference type="Proteomes" id="UP000441389"/>
    </source>
</evidence>
<feature type="transmembrane region" description="Helical" evidence="1">
    <location>
        <begin position="404"/>
        <end position="421"/>
    </location>
</feature>